<feature type="signal peptide" evidence="5">
    <location>
        <begin position="1"/>
        <end position="26"/>
    </location>
</feature>
<evidence type="ECO:0000313" key="6">
    <source>
        <dbReference type="EMBL" id="GMT24902.1"/>
    </source>
</evidence>
<feature type="non-terminal residue" evidence="6">
    <location>
        <position position="1"/>
    </location>
</feature>
<gene>
    <name evidence="6" type="ORF">PFISCL1PPCAC_16199</name>
</gene>
<evidence type="ECO:0000256" key="3">
    <source>
        <dbReference type="ARBA" id="ARBA00022525"/>
    </source>
</evidence>
<dbReference type="SUPFAM" id="SSF57501">
    <property type="entry name" value="Cystine-knot cytokines"/>
    <property type="match status" value="1"/>
</dbReference>
<organism evidence="6 7">
    <name type="scientific">Pristionchus fissidentatus</name>
    <dbReference type="NCBI Taxonomy" id="1538716"/>
    <lineage>
        <taxon>Eukaryota</taxon>
        <taxon>Metazoa</taxon>
        <taxon>Ecdysozoa</taxon>
        <taxon>Nematoda</taxon>
        <taxon>Chromadorea</taxon>
        <taxon>Rhabditida</taxon>
        <taxon>Rhabditina</taxon>
        <taxon>Diplogasteromorpha</taxon>
        <taxon>Diplogasteroidea</taxon>
        <taxon>Neodiplogasteridae</taxon>
        <taxon>Pristionchus</taxon>
    </lineage>
</organism>
<accession>A0AAV5W1S4</accession>
<comment type="subcellular location">
    <subcellularLocation>
        <location evidence="1">Secreted</location>
    </subcellularLocation>
</comment>
<evidence type="ECO:0000313" key="7">
    <source>
        <dbReference type="Proteomes" id="UP001432322"/>
    </source>
</evidence>
<dbReference type="Proteomes" id="UP001432322">
    <property type="component" value="Unassembled WGS sequence"/>
</dbReference>
<dbReference type="InterPro" id="IPR010345">
    <property type="entry name" value="IL-17_fam"/>
</dbReference>
<reference evidence="6" key="1">
    <citation type="submission" date="2023-10" db="EMBL/GenBank/DDBJ databases">
        <title>Genome assembly of Pristionchus species.</title>
        <authorList>
            <person name="Yoshida K."/>
            <person name="Sommer R.J."/>
        </authorList>
    </citation>
    <scope>NUCLEOTIDE SEQUENCE</scope>
    <source>
        <strain evidence="6">RS5133</strain>
    </source>
</reference>
<keyword evidence="3" id="KW-0964">Secreted</keyword>
<comment type="similarity">
    <text evidence="2">Belongs to the IL-17 family.</text>
</comment>
<sequence>CSVMSPTPYPALISIMLAFIFSTVSAASSKSRHPVCEDVLSLATSTDPVHTLFTAIPKQYSQLIPKRELFIGTEMVHGVVVSEQHDCSKSSSSSSRKNRPLCNSHSILNINRLRIPQTIVETVCTCSSPNNSKFPFLSSHVRCIPDEYLMRVLIFDEKCEKFQSRIETISVGCTAVYENVVTSPRDINIADEEPVTPQT</sequence>
<feature type="chain" id="PRO_5043786691" evidence="5">
    <location>
        <begin position="27"/>
        <end position="199"/>
    </location>
</feature>
<name>A0AAV5W1S4_9BILA</name>
<keyword evidence="4 5" id="KW-0732">Signal</keyword>
<evidence type="ECO:0000256" key="1">
    <source>
        <dbReference type="ARBA" id="ARBA00004613"/>
    </source>
</evidence>
<proteinExistence type="inferred from homology"/>
<dbReference type="Gene3D" id="2.10.90.10">
    <property type="entry name" value="Cystine-knot cytokines"/>
    <property type="match status" value="1"/>
</dbReference>
<dbReference type="Pfam" id="PF06083">
    <property type="entry name" value="IL17"/>
    <property type="match status" value="1"/>
</dbReference>
<comment type="caution">
    <text evidence="6">The sequence shown here is derived from an EMBL/GenBank/DDBJ whole genome shotgun (WGS) entry which is preliminary data.</text>
</comment>
<dbReference type="GO" id="GO:0005125">
    <property type="term" value="F:cytokine activity"/>
    <property type="evidence" value="ECO:0007669"/>
    <property type="project" value="InterPro"/>
</dbReference>
<evidence type="ECO:0000256" key="5">
    <source>
        <dbReference type="SAM" id="SignalP"/>
    </source>
</evidence>
<protein>
    <submittedName>
        <fullName evidence="6">Uncharacterized protein</fullName>
    </submittedName>
</protein>
<dbReference type="AlphaFoldDB" id="A0AAV5W1S4"/>
<dbReference type="InterPro" id="IPR029034">
    <property type="entry name" value="Cystine-knot_cytokine"/>
</dbReference>
<evidence type="ECO:0000256" key="2">
    <source>
        <dbReference type="ARBA" id="ARBA00007236"/>
    </source>
</evidence>
<evidence type="ECO:0000256" key="4">
    <source>
        <dbReference type="ARBA" id="ARBA00022729"/>
    </source>
</evidence>
<dbReference type="EMBL" id="BTSY01000004">
    <property type="protein sequence ID" value="GMT24902.1"/>
    <property type="molecule type" value="Genomic_DNA"/>
</dbReference>
<dbReference type="GO" id="GO:0005576">
    <property type="term" value="C:extracellular region"/>
    <property type="evidence" value="ECO:0007669"/>
    <property type="project" value="UniProtKB-SubCell"/>
</dbReference>
<keyword evidence="7" id="KW-1185">Reference proteome</keyword>